<dbReference type="STRING" id="154538.A0A1M2VD27"/>
<dbReference type="EMBL" id="MNAD01001450">
    <property type="protein sequence ID" value="OJT05509.1"/>
    <property type="molecule type" value="Genomic_DNA"/>
</dbReference>
<dbReference type="Proteomes" id="UP000184267">
    <property type="component" value="Unassembled WGS sequence"/>
</dbReference>
<keyword evidence="2" id="KW-1185">Reference proteome</keyword>
<reference evidence="1 2" key="1">
    <citation type="submission" date="2016-10" db="EMBL/GenBank/DDBJ databases">
        <title>Genome sequence of the basidiomycete white-rot fungus Trametes pubescens.</title>
        <authorList>
            <person name="Makela M.R."/>
            <person name="Granchi Z."/>
            <person name="Peng M."/>
            <person name="De Vries R.P."/>
            <person name="Grigoriev I."/>
            <person name="Riley R."/>
            <person name="Hilden K."/>
        </authorList>
    </citation>
    <scope>NUCLEOTIDE SEQUENCE [LARGE SCALE GENOMIC DNA]</scope>
    <source>
        <strain evidence="1 2">FBCC735</strain>
    </source>
</reference>
<comment type="caution">
    <text evidence="1">The sequence shown here is derived from an EMBL/GenBank/DDBJ whole genome shotgun (WGS) entry which is preliminary data.</text>
</comment>
<sequence length="136" mass="15629">MARCDGHYRYPLVESVLGDMSIQPYVHNCSVSILHKNRWSQYIVFFKLHSRLPVNRSVSFVARSHSIRGDVAVMRIGFDGRVVNMRHGDAVVADQIVTKLAETMASMRYRKLKRAPTELMIVTTVARSRRQREAEP</sequence>
<accession>A0A1M2VD27</accession>
<evidence type="ECO:0000313" key="1">
    <source>
        <dbReference type="EMBL" id="OJT05509.1"/>
    </source>
</evidence>
<dbReference type="OrthoDB" id="2780242at2759"/>
<dbReference type="OMA" id="APTELMI"/>
<name>A0A1M2VD27_TRAPU</name>
<organism evidence="1 2">
    <name type="scientific">Trametes pubescens</name>
    <name type="common">White-rot fungus</name>
    <dbReference type="NCBI Taxonomy" id="154538"/>
    <lineage>
        <taxon>Eukaryota</taxon>
        <taxon>Fungi</taxon>
        <taxon>Dikarya</taxon>
        <taxon>Basidiomycota</taxon>
        <taxon>Agaricomycotina</taxon>
        <taxon>Agaricomycetes</taxon>
        <taxon>Polyporales</taxon>
        <taxon>Polyporaceae</taxon>
        <taxon>Trametes</taxon>
    </lineage>
</organism>
<protein>
    <submittedName>
        <fullName evidence="1">Uncharacterized protein</fullName>
    </submittedName>
</protein>
<gene>
    <name evidence="1" type="ORF">TRAPUB_3671</name>
</gene>
<evidence type="ECO:0000313" key="2">
    <source>
        <dbReference type="Proteomes" id="UP000184267"/>
    </source>
</evidence>
<proteinExistence type="predicted"/>
<dbReference type="AlphaFoldDB" id="A0A1M2VD27"/>